<evidence type="ECO:0000313" key="3">
    <source>
        <dbReference type="EMBL" id="OGK53243.1"/>
    </source>
</evidence>
<feature type="compositionally biased region" description="Polar residues" evidence="2">
    <location>
        <begin position="1"/>
        <end position="14"/>
    </location>
</feature>
<sequence>MDDQNTSIDNSLTSVPEEEMENQETVDTAMQVDFLVKSLIAEQGTLTEQLKEQRAMLKDALQSSGEYQDVEEKIRDLSKQKKQIRQKLMSTEAVRQAQEEVTSIQESIKTIDKKLSSYLQQYLETYHSRTIEDQDGKLREIVTLYKLVKK</sequence>
<protein>
    <submittedName>
        <fullName evidence="3">Uncharacterized protein</fullName>
    </submittedName>
</protein>
<keyword evidence="1" id="KW-0175">Coiled coil</keyword>
<evidence type="ECO:0000256" key="1">
    <source>
        <dbReference type="SAM" id="Coils"/>
    </source>
</evidence>
<organism evidence="3 4">
    <name type="scientific">Candidatus Roizmanbacteria bacterium RIFCSPLOWO2_01_FULL_45_11</name>
    <dbReference type="NCBI Taxonomy" id="1802070"/>
    <lineage>
        <taxon>Bacteria</taxon>
        <taxon>Candidatus Roizmaniibacteriota</taxon>
    </lineage>
</organism>
<reference evidence="3 4" key="1">
    <citation type="journal article" date="2016" name="Nat. Commun.">
        <title>Thousands of microbial genomes shed light on interconnected biogeochemical processes in an aquifer system.</title>
        <authorList>
            <person name="Anantharaman K."/>
            <person name="Brown C.T."/>
            <person name="Hug L.A."/>
            <person name="Sharon I."/>
            <person name="Castelle C.J."/>
            <person name="Probst A.J."/>
            <person name="Thomas B.C."/>
            <person name="Singh A."/>
            <person name="Wilkins M.J."/>
            <person name="Karaoz U."/>
            <person name="Brodie E.L."/>
            <person name="Williams K.H."/>
            <person name="Hubbard S.S."/>
            <person name="Banfield J.F."/>
        </authorList>
    </citation>
    <scope>NUCLEOTIDE SEQUENCE [LARGE SCALE GENOMIC DNA]</scope>
</reference>
<evidence type="ECO:0000256" key="2">
    <source>
        <dbReference type="SAM" id="MobiDB-lite"/>
    </source>
</evidence>
<evidence type="ECO:0000313" key="4">
    <source>
        <dbReference type="Proteomes" id="UP000178486"/>
    </source>
</evidence>
<name>A0A1F7JCB4_9BACT</name>
<dbReference type="AlphaFoldDB" id="A0A1F7JCB4"/>
<proteinExistence type="predicted"/>
<dbReference type="EMBL" id="MGAU01000064">
    <property type="protein sequence ID" value="OGK53243.1"/>
    <property type="molecule type" value="Genomic_DNA"/>
</dbReference>
<gene>
    <name evidence="3" type="ORF">A3B56_02385</name>
</gene>
<feature type="coiled-coil region" evidence="1">
    <location>
        <begin position="60"/>
        <end position="114"/>
    </location>
</feature>
<dbReference type="Proteomes" id="UP000178486">
    <property type="component" value="Unassembled WGS sequence"/>
</dbReference>
<feature type="region of interest" description="Disordered" evidence="2">
    <location>
        <begin position="1"/>
        <end position="25"/>
    </location>
</feature>
<accession>A0A1F7JCB4</accession>
<comment type="caution">
    <text evidence="3">The sequence shown here is derived from an EMBL/GenBank/DDBJ whole genome shotgun (WGS) entry which is preliminary data.</text>
</comment>